<dbReference type="AlphaFoldDB" id="A0A4D8PWI8"/>
<evidence type="ECO:0000313" key="3">
    <source>
        <dbReference type="EMBL" id="QCO00259.1"/>
    </source>
</evidence>
<name>A0A4D8PWI8_9PROT</name>
<feature type="signal peptide" evidence="2">
    <location>
        <begin position="1"/>
        <end position="18"/>
    </location>
</feature>
<dbReference type="Proteomes" id="UP000298595">
    <property type="component" value="Plasmid p5"/>
</dbReference>
<sequence length="106" mass="10844">MAALVILITVALPSAAFAVTADPFAPTVSAGNAVTNFAIWVVRMLGFGGLVVAAVKAYFKKFDFVFLASVVAGIMLVASAPLLINYVFGLGGLSDASSVGTYTPIK</sequence>
<keyword evidence="3" id="KW-0614">Plasmid</keyword>
<evidence type="ECO:0000256" key="2">
    <source>
        <dbReference type="SAM" id="SignalP"/>
    </source>
</evidence>
<protein>
    <recommendedName>
        <fullName evidence="5">Type IV secretion system protein VirB2</fullName>
    </recommendedName>
</protein>
<gene>
    <name evidence="3" type="ORF">D3093_34045</name>
</gene>
<reference evidence="3 4" key="1">
    <citation type="submission" date="2018-09" db="EMBL/GenBank/DDBJ databases">
        <title>Whole genome based analysis of evolution and adaptive divergence in Indian and Brazilian strains of Azospirillum brasilense.</title>
        <authorList>
            <person name="Singh C."/>
            <person name="Tripathi A.K."/>
        </authorList>
    </citation>
    <scope>NUCLEOTIDE SEQUENCE [LARGE SCALE GENOMIC DNA]</scope>
    <source>
        <strain evidence="3 4">MTCC4035</strain>
        <plasmid evidence="3 4">p5</plasmid>
    </source>
</reference>
<accession>A0A4D8PWI8</accession>
<proteinExistence type="predicted"/>
<organism evidence="3 4">
    <name type="scientific">Azospirillum argentinense</name>
    <dbReference type="NCBI Taxonomy" id="2970906"/>
    <lineage>
        <taxon>Bacteria</taxon>
        <taxon>Pseudomonadati</taxon>
        <taxon>Pseudomonadota</taxon>
        <taxon>Alphaproteobacteria</taxon>
        <taxon>Rhodospirillales</taxon>
        <taxon>Azospirillaceae</taxon>
        <taxon>Azospirillum</taxon>
    </lineage>
</organism>
<keyword evidence="1" id="KW-0472">Membrane</keyword>
<keyword evidence="1" id="KW-0812">Transmembrane</keyword>
<geneLocation type="plasmid" evidence="3 4">
    <name>p5</name>
</geneLocation>
<dbReference type="EMBL" id="CP032326">
    <property type="protein sequence ID" value="QCO00259.1"/>
    <property type="molecule type" value="Genomic_DNA"/>
</dbReference>
<evidence type="ECO:0000313" key="4">
    <source>
        <dbReference type="Proteomes" id="UP000298595"/>
    </source>
</evidence>
<evidence type="ECO:0000256" key="1">
    <source>
        <dbReference type="SAM" id="Phobius"/>
    </source>
</evidence>
<feature type="chain" id="PRO_5020512867" description="Type IV secretion system protein VirB2" evidence="2">
    <location>
        <begin position="19"/>
        <end position="106"/>
    </location>
</feature>
<keyword evidence="1" id="KW-1133">Transmembrane helix</keyword>
<dbReference type="KEGG" id="aare:D3093_34045"/>
<feature type="transmembrane region" description="Helical" evidence="1">
    <location>
        <begin position="37"/>
        <end position="59"/>
    </location>
</feature>
<keyword evidence="2" id="KW-0732">Signal</keyword>
<evidence type="ECO:0008006" key="5">
    <source>
        <dbReference type="Google" id="ProtNLM"/>
    </source>
</evidence>
<feature type="transmembrane region" description="Helical" evidence="1">
    <location>
        <begin position="66"/>
        <end position="88"/>
    </location>
</feature>